<proteinExistence type="predicted"/>
<evidence type="ECO:0008006" key="3">
    <source>
        <dbReference type="Google" id="ProtNLM"/>
    </source>
</evidence>
<sequence length="287" mass="33083">MKNFSKSIVGAFLFTVLLGLFSCEQEEVKPKPAKAQTTVDADLDNLVYLQHYLIKQNSATLEYDVDHHLQKYKMTPNTYVQYDWYTENNSMYLSSKRYIGGKLNKKVVYSLNSSNKAIKSLTTLYALNGAVVKTEIHGFEYNSSTGKLKKIYNPDPNIKETTTFNYNSSGDIVNITYHHVPGGIKIINDYWYTNTDFPSPKIDKYHFNAEIENLDFYPAIFGSFSKHLPMRTRNIKVVNNNLTQAYRKYKYAFDQKGYVTNRKIMKASDNSLISSDDFEYLVVPVVM</sequence>
<gene>
    <name evidence="1" type="ORF">AHMF7616_02662</name>
</gene>
<evidence type="ECO:0000313" key="1">
    <source>
        <dbReference type="EMBL" id="RDC64052.1"/>
    </source>
</evidence>
<dbReference type="EMBL" id="QASA01000001">
    <property type="protein sequence ID" value="RDC64052.1"/>
    <property type="molecule type" value="Genomic_DNA"/>
</dbReference>
<dbReference type="AlphaFoldDB" id="A0A369QHZ8"/>
<dbReference type="OrthoDB" id="953918at2"/>
<dbReference type="RefSeq" id="WP_115373260.1">
    <property type="nucleotide sequence ID" value="NZ_QASA01000001.1"/>
</dbReference>
<organism evidence="1 2">
    <name type="scientific">Adhaeribacter pallidiroseus</name>
    <dbReference type="NCBI Taxonomy" id="2072847"/>
    <lineage>
        <taxon>Bacteria</taxon>
        <taxon>Pseudomonadati</taxon>
        <taxon>Bacteroidota</taxon>
        <taxon>Cytophagia</taxon>
        <taxon>Cytophagales</taxon>
        <taxon>Hymenobacteraceae</taxon>
        <taxon>Adhaeribacter</taxon>
    </lineage>
</organism>
<accession>A0A369QHZ8</accession>
<comment type="caution">
    <text evidence="1">The sequence shown here is derived from an EMBL/GenBank/DDBJ whole genome shotgun (WGS) entry which is preliminary data.</text>
</comment>
<dbReference type="PROSITE" id="PS51257">
    <property type="entry name" value="PROKAR_LIPOPROTEIN"/>
    <property type="match status" value="1"/>
</dbReference>
<evidence type="ECO:0000313" key="2">
    <source>
        <dbReference type="Proteomes" id="UP000253919"/>
    </source>
</evidence>
<dbReference type="Proteomes" id="UP000253919">
    <property type="component" value="Unassembled WGS sequence"/>
</dbReference>
<reference evidence="1 2" key="1">
    <citation type="submission" date="2018-04" db="EMBL/GenBank/DDBJ databases">
        <title>Adhaeribacter sp. HMF7616 genome sequencing and assembly.</title>
        <authorList>
            <person name="Kang H."/>
            <person name="Kang J."/>
            <person name="Cha I."/>
            <person name="Kim H."/>
            <person name="Joh K."/>
        </authorList>
    </citation>
    <scope>NUCLEOTIDE SEQUENCE [LARGE SCALE GENOMIC DNA]</scope>
    <source>
        <strain evidence="1 2">HMF7616</strain>
    </source>
</reference>
<name>A0A369QHZ8_9BACT</name>
<protein>
    <recommendedName>
        <fullName evidence="3">DUF4595 domain-containing protein</fullName>
    </recommendedName>
</protein>
<keyword evidence="2" id="KW-1185">Reference proteome</keyword>